<accession>A0A0A9DBF7</accession>
<dbReference type="EMBL" id="GBRH01212789">
    <property type="protein sequence ID" value="JAD85106.1"/>
    <property type="molecule type" value="Transcribed_RNA"/>
</dbReference>
<feature type="region of interest" description="Disordered" evidence="1">
    <location>
        <begin position="26"/>
        <end position="67"/>
    </location>
</feature>
<feature type="compositionally biased region" description="Polar residues" evidence="1">
    <location>
        <begin position="50"/>
        <end position="60"/>
    </location>
</feature>
<evidence type="ECO:0000256" key="1">
    <source>
        <dbReference type="SAM" id="MobiDB-lite"/>
    </source>
</evidence>
<evidence type="ECO:0000313" key="2">
    <source>
        <dbReference type="EMBL" id="JAD85106.1"/>
    </source>
</evidence>
<sequence>MHCGPSKLQPLALRSANLSWEEDEMTWKSKGPVRAGSAQRKTSAPLRRSASCTASNTSGATRFRDRNTLAPAKVAALRPTAGSAGPEVQDGVIGEWSLEGKGRGMDFFPLLVAGREKPFRSGSRTATDHFAGPRLPPPSWGRHVVWELVAS</sequence>
<protein>
    <submittedName>
        <fullName evidence="2">Uncharacterized protein</fullName>
    </submittedName>
</protein>
<dbReference type="AlphaFoldDB" id="A0A0A9DBF7"/>
<name>A0A0A9DBF7_ARUDO</name>
<organism evidence="2">
    <name type="scientific">Arundo donax</name>
    <name type="common">Giant reed</name>
    <name type="synonym">Donax arundinaceus</name>
    <dbReference type="NCBI Taxonomy" id="35708"/>
    <lineage>
        <taxon>Eukaryota</taxon>
        <taxon>Viridiplantae</taxon>
        <taxon>Streptophyta</taxon>
        <taxon>Embryophyta</taxon>
        <taxon>Tracheophyta</taxon>
        <taxon>Spermatophyta</taxon>
        <taxon>Magnoliopsida</taxon>
        <taxon>Liliopsida</taxon>
        <taxon>Poales</taxon>
        <taxon>Poaceae</taxon>
        <taxon>PACMAD clade</taxon>
        <taxon>Arundinoideae</taxon>
        <taxon>Arundineae</taxon>
        <taxon>Arundo</taxon>
    </lineage>
</organism>
<reference evidence="2" key="2">
    <citation type="journal article" date="2015" name="Data Brief">
        <title>Shoot transcriptome of the giant reed, Arundo donax.</title>
        <authorList>
            <person name="Barrero R.A."/>
            <person name="Guerrero F.D."/>
            <person name="Moolhuijzen P."/>
            <person name="Goolsby J.A."/>
            <person name="Tidwell J."/>
            <person name="Bellgard S.E."/>
            <person name="Bellgard M.I."/>
        </authorList>
    </citation>
    <scope>NUCLEOTIDE SEQUENCE</scope>
    <source>
        <tissue evidence="2">Shoot tissue taken approximately 20 cm above the soil surface</tissue>
    </source>
</reference>
<proteinExistence type="predicted"/>
<reference evidence="2" key="1">
    <citation type="submission" date="2014-09" db="EMBL/GenBank/DDBJ databases">
        <authorList>
            <person name="Magalhaes I.L.F."/>
            <person name="Oliveira U."/>
            <person name="Santos F.R."/>
            <person name="Vidigal T.H.D.A."/>
            <person name="Brescovit A.D."/>
            <person name="Santos A.J."/>
        </authorList>
    </citation>
    <scope>NUCLEOTIDE SEQUENCE</scope>
    <source>
        <tissue evidence="2">Shoot tissue taken approximately 20 cm above the soil surface</tissue>
    </source>
</reference>